<name>A0A8H6MIB4_9PEZI</name>
<reference evidence="3 4" key="1">
    <citation type="journal article" date="2020" name="Phytopathology">
        <title>Genome Sequence Resources of Colletotrichum truncatum, C. plurivorum, C. musicola, and C. sojae: Four Species Pathogenic to Soybean (Glycine max).</title>
        <authorList>
            <person name="Rogerio F."/>
            <person name="Boufleur T.R."/>
            <person name="Ciampi-Guillardi M."/>
            <person name="Sukno S.A."/>
            <person name="Thon M.R."/>
            <person name="Massola Junior N.S."/>
            <person name="Baroncelli R."/>
        </authorList>
    </citation>
    <scope>NUCLEOTIDE SEQUENCE [LARGE SCALE GENOMIC DNA]</scope>
    <source>
        <strain evidence="3 4">LFN0009</strain>
    </source>
</reference>
<dbReference type="SMART" id="SM00849">
    <property type="entry name" value="Lactamase_B"/>
    <property type="match status" value="1"/>
</dbReference>
<dbReference type="AlphaFoldDB" id="A0A8H6MIB4"/>
<evidence type="ECO:0000313" key="4">
    <source>
        <dbReference type="Proteomes" id="UP000652219"/>
    </source>
</evidence>
<evidence type="ECO:0000259" key="2">
    <source>
        <dbReference type="SMART" id="SM00849"/>
    </source>
</evidence>
<dbReference type="Gene3D" id="3.60.15.10">
    <property type="entry name" value="Ribonuclease Z/Hydroxyacylglutathione hydrolase-like"/>
    <property type="match status" value="1"/>
</dbReference>
<accession>A0A8H6MIB4</accession>
<protein>
    <submittedName>
        <fullName evidence="3">Metallo-beta-lactamase domain protein</fullName>
    </submittedName>
</protein>
<feature type="domain" description="Metallo-beta-lactamase" evidence="2">
    <location>
        <begin position="40"/>
        <end position="231"/>
    </location>
</feature>
<proteinExistence type="predicted"/>
<keyword evidence="1" id="KW-0732">Signal</keyword>
<organism evidence="3 4">
    <name type="scientific">Colletotrichum sojae</name>
    <dbReference type="NCBI Taxonomy" id="2175907"/>
    <lineage>
        <taxon>Eukaryota</taxon>
        <taxon>Fungi</taxon>
        <taxon>Dikarya</taxon>
        <taxon>Ascomycota</taxon>
        <taxon>Pezizomycotina</taxon>
        <taxon>Sordariomycetes</taxon>
        <taxon>Hypocreomycetidae</taxon>
        <taxon>Glomerellales</taxon>
        <taxon>Glomerellaceae</taxon>
        <taxon>Colletotrichum</taxon>
        <taxon>Colletotrichum orchidearum species complex</taxon>
    </lineage>
</organism>
<dbReference type="InterPro" id="IPR001279">
    <property type="entry name" value="Metallo-B-lactamas"/>
</dbReference>
<dbReference type="InterPro" id="IPR050855">
    <property type="entry name" value="NDM-1-like"/>
</dbReference>
<dbReference type="PANTHER" id="PTHR42951:SF14">
    <property type="entry name" value="METALLO-BETA-LACTAMASE SUPERFAMILY PROTEIN"/>
    <property type="match status" value="1"/>
</dbReference>
<gene>
    <name evidence="3" type="ORF">CSOJ01_15284</name>
</gene>
<comment type="caution">
    <text evidence="3">The sequence shown here is derived from an EMBL/GenBank/DDBJ whole genome shotgun (WGS) entry which is preliminary data.</text>
</comment>
<feature type="chain" id="PRO_5034286727" evidence="1">
    <location>
        <begin position="23"/>
        <end position="331"/>
    </location>
</feature>
<evidence type="ECO:0000256" key="1">
    <source>
        <dbReference type="SAM" id="SignalP"/>
    </source>
</evidence>
<keyword evidence="4" id="KW-1185">Reference proteome</keyword>
<dbReference type="EMBL" id="WIGN01000611">
    <property type="protein sequence ID" value="KAF6787087.1"/>
    <property type="molecule type" value="Genomic_DNA"/>
</dbReference>
<dbReference type="InterPro" id="IPR036866">
    <property type="entry name" value="RibonucZ/Hydroxyglut_hydro"/>
</dbReference>
<dbReference type="CDD" id="cd07739">
    <property type="entry name" value="metallo-hydrolase-like_MBL-fold"/>
    <property type="match status" value="1"/>
</dbReference>
<evidence type="ECO:0000313" key="3">
    <source>
        <dbReference type="EMBL" id="KAF6787087.1"/>
    </source>
</evidence>
<sequence>MFRPLLLFFSLVAALRTVPSSAEAPLRVETFVHKDVSLNMVSSLVIGSEAAVIVDLPLTISSAESLILWVREKTDKPVVGLFASHNHPDHYLSARVCLDAFPNATFYASPAACEGIVVGAPLTSAYWTSILNSSEIVQNASAPVPYNFTFFALPGDPGHPIHLIQPLTGDTVDETIFWLPSSRTLIAGDTVYGSQMQLFMADMLTPALTASWISTLDLLLALDPETVVPGHSLSRESFDGAGDLDYTRRYLAFWQCDVESKGPDFYTPQELYALLNERFPGRLYATSQFLLNVTAENFGRSRTRFGHFIDFTRFDSREALDGWELRARHQA</sequence>
<dbReference type="PANTHER" id="PTHR42951">
    <property type="entry name" value="METALLO-BETA-LACTAMASE DOMAIN-CONTAINING"/>
    <property type="match status" value="1"/>
</dbReference>
<dbReference type="SUPFAM" id="SSF56281">
    <property type="entry name" value="Metallo-hydrolase/oxidoreductase"/>
    <property type="match status" value="1"/>
</dbReference>
<dbReference type="Pfam" id="PF00753">
    <property type="entry name" value="Lactamase_B"/>
    <property type="match status" value="1"/>
</dbReference>
<feature type="signal peptide" evidence="1">
    <location>
        <begin position="1"/>
        <end position="22"/>
    </location>
</feature>
<dbReference type="Proteomes" id="UP000652219">
    <property type="component" value="Unassembled WGS sequence"/>
</dbReference>